<reference evidence="1 2" key="1">
    <citation type="submission" date="2020-08" db="EMBL/GenBank/DDBJ databases">
        <title>Genomic Encyclopedia of Type Strains, Phase IV (KMG-IV): sequencing the most valuable type-strain genomes for metagenomic binning, comparative biology and taxonomic classification.</title>
        <authorList>
            <person name="Goeker M."/>
        </authorList>
    </citation>
    <scope>NUCLEOTIDE SEQUENCE [LARGE SCALE GENOMIC DNA]</scope>
    <source>
        <strain evidence="1 2">DSM 29007</strain>
    </source>
</reference>
<keyword evidence="2" id="KW-1185">Reference proteome</keyword>
<comment type="caution">
    <text evidence="1">The sequence shown here is derived from an EMBL/GenBank/DDBJ whole genome shotgun (WGS) entry which is preliminary data.</text>
</comment>
<evidence type="ECO:0000313" key="1">
    <source>
        <dbReference type="EMBL" id="MBB6073872.1"/>
    </source>
</evidence>
<dbReference type="Proteomes" id="UP000582837">
    <property type="component" value="Unassembled WGS sequence"/>
</dbReference>
<sequence length="126" mass="13478">MTAVAPPRLVQRAMICAETGDAAGPRLCDALDDLQKWAEALPPLRPFLFLPCAGPVRRRALLAMPVEEPLRAPLSVLAALADDTGTGDGARLYHACLRIATWAGTRDARWTAAAFRRAAGLVAETM</sequence>
<organism evidence="1 2">
    <name type="scientific">Longimicrobium terrae</name>
    <dbReference type="NCBI Taxonomy" id="1639882"/>
    <lineage>
        <taxon>Bacteria</taxon>
        <taxon>Pseudomonadati</taxon>
        <taxon>Gemmatimonadota</taxon>
        <taxon>Longimicrobiia</taxon>
        <taxon>Longimicrobiales</taxon>
        <taxon>Longimicrobiaceae</taxon>
        <taxon>Longimicrobium</taxon>
    </lineage>
</organism>
<evidence type="ECO:0000313" key="2">
    <source>
        <dbReference type="Proteomes" id="UP000582837"/>
    </source>
</evidence>
<accession>A0A841H7J7</accession>
<protein>
    <submittedName>
        <fullName evidence="1">Uncharacterized protein</fullName>
    </submittedName>
</protein>
<gene>
    <name evidence="1" type="ORF">HNQ61_005550</name>
</gene>
<proteinExistence type="predicted"/>
<dbReference type="EMBL" id="JACHIA010000031">
    <property type="protein sequence ID" value="MBB6073872.1"/>
    <property type="molecule type" value="Genomic_DNA"/>
</dbReference>
<dbReference type="AlphaFoldDB" id="A0A841H7J7"/>
<name>A0A841H7J7_9BACT</name>
<dbReference type="RefSeq" id="WP_170039052.1">
    <property type="nucleotide sequence ID" value="NZ_JABDTL010000002.1"/>
</dbReference>